<evidence type="ECO:0000313" key="10">
    <source>
        <dbReference type="Proteomes" id="UP001523550"/>
    </source>
</evidence>
<dbReference type="PROSITE" id="PS51007">
    <property type="entry name" value="CYTC"/>
    <property type="match status" value="1"/>
</dbReference>
<dbReference type="Pfam" id="PF13442">
    <property type="entry name" value="Cytochrome_CBB3"/>
    <property type="match status" value="1"/>
</dbReference>
<feature type="domain" description="Cytochrome c" evidence="8">
    <location>
        <begin position="93"/>
        <end position="177"/>
    </location>
</feature>
<proteinExistence type="predicted"/>
<evidence type="ECO:0000259" key="8">
    <source>
        <dbReference type="PROSITE" id="PS51007"/>
    </source>
</evidence>
<sequence length="178" mass="19264">MSEQEDRNFFDTFMMVLAALIVFTVVIYAISNMVANRTIADRHVQTVDAQSQLAERIRPEGRLCLKGQEEECEVDIATVDPVSDEDDAVAEAEGEVDGQQVYNQACTTCHGQGVAGAPVTGDDGAWAARLDKGYDTLLEHSIEGFQGDAGYMPAKGGNPNLSDEQVAAALDYMLEQVD</sequence>
<accession>A0ABT1G9Z7</accession>
<name>A0ABT1G9Z7_9GAMM</name>
<dbReference type="RefSeq" id="WP_253449721.1">
    <property type="nucleotide sequence ID" value="NZ_JALJYF010000002.1"/>
</dbReference>
<dbReference type="SUPFAM" id="SSF46626">
    <property type="entry name" value="Cytochrome c"/>
    <property type="match status" value="1"/>
</dbReference>
<comment type="caution">
    <text evidence="9">The sequence shown here is derived from an EMBL/GenBank/DDBJ whole genome shotgun (WGS) entry which is preliminary data.</text>
</comment>
<dbReference type="EMBL" id="JALJYF010000002">
    <property type="protein sequence ID" value="MCP1728143.1"/>
    <property type="molecule type" value="Genomic_DNA"/>
</dbReference>
<keyword evidence="1" id="KW-0813">Transport</keyword>
<keyword evidence="7" id="KW-0812">Transmembrane</keyword>
<dbReference type="PANTHER" id="PTHR40942:SF4">
    <property type="entry name" value="CYTOCHROME C5"/>
    <property type="match status" value="1"/>
</dbReference>
<keyword evidence="10" id="KW-1185">Reference proteome</keyword>
<dbReference type="InterPro" id="IPR009056">
    <property type="entry name" value="Cyt_c-like_dom"/>
</dbReference>
<keyword evidence="7" id="KW-1133">Transmembrane helix</keyword>
<protein>
    <submittedName>
        <fullName evidence="9">Cytochrome c5</fullName>
    </submittedName>
</protein>
<keyword evidence="7" id="KW-0472">Membrane</keyword>
<evidence type="ECO:0000256" key="1">
    <source>
        <dbReference type="ARBA" id="ARBA00022448"/>
    </source>
</evidence>
<keyword evidence="4" id="KW-0249">Electron transport</keyword>
<evidence type="ECO:0000256" key="7">
    <source>
        <dbReference type="SAM" id="Phobius"/>
    </source>
</evidence>
<dbReference type="InterPro" id="IPR002323">
    <property type="entry name" value="Cyt_CIE"/>
</dbReference>
<keyword evidence="2 6" id="KW-0349">Heme</keyword>
<dbReference type="Proteomes" id="UP001523550">
    <property type="component" value="Unassembled WGS sequence"/>
</dbReference>
<dbReference type="PRINTS" id="PR00607">
    <property type="entry name" value="CYTCHROMECIE"/>
</dbReference>
<keyword evidence="3 6" id="KW-0479">Metal-binding</keyword>
<evidence type="ECO:0000256" key="2">
    <source>
        <dbReference type="ARBA" id="ARBA00022617"/>
    </source>
</evidence>
<evidence type="ECO:0000256" key="5">
    <source>
        <dbReference type="ARBA" id="ARBA00023004"/>
    </source>
</evidence>
<evidence type="ECO:0000256" key="3">
    <source>
        <dbReference type="ARBA" id="ARBA00022723"/>
    </source>
</evidence>
<evidence type="ECO:0000256" key="4">
    <source>
        <dbReference type="ARBA" id="ARBA00022982"/>
    </source>
</evidence>
<evidence type="ECO:0000256" key="6">
    <source>
        <dbReference type="PROSITE-ProRule" id="PRU00433"/>
    </source>
</evidence>
<gene>
    <name evidence="9" type="ORF">J2T60_002143</name>
</gene>
<feature type="transmembrane region" description="Helical" evidence="7">
    <location>
        <begin position="12"/>
        <end position="30"/>
    </location>
</feature>
<evidence type="ECO:0000313" key="9">
    <source>
        <dbReference type="EMBL" id="MCP1728143.1"/>
    </source>
</evidence>
<organism evidence="9 10">
    <name type="scientific">Natronospira proteinivora</name>
    <dbReference type="NCBI Taxonomy" id="1807133"/>
    <lineage>
        <taxon>Bacteria</taxon>
        <taxon>Pseudomonadati</taxon>
        <taxon>Pseudomonadota</taxon>
        <taxon>Gammaproteobacteria</taxon>
        <taxon>Natronospirales</taxon>
        <taxon>Natronospiraceae</taxon>
        <taxon>Natronospira</taxon>
    </lineage>
</organism>
<reference evidence="9 10" key="1">
    <citation type="submission" date="2022-03" db="EMBL/GenBank/DDBJ databases">
        <title>Genomic Encyclopedia of Type Strains, Phase III (KMG-III): the genomes of soil and plant-associated and newly described type strains.</title>
        <authorList>
            <person name="Whitman W."/>
        </authorList>
    </citation>
    <scope>NUCLEOTIDE SEQUENCE [LARGE SCALE GENOMIC DNA]</scope>
    <source>
        <strain evidence="9 10">BSker1</strain>
    </source>
</reference>
<dbReference type="PANTHER" id="PTHR40942">
    <property type="match status" value="1"/>
</dbReference>
<dbReference type="Gene3D" id="1.10.760.10">
    <property type="entry name" value="Cytochrome c-like domain"/>
    <property type="match status" value="1"/>
</dbReference>
<dbReference type="InterPro" id="IPR036909">
    <property type="entry name" value="Cyt_c-like_dom_sf"/>
</dbReference>
<keyword evidence="5 6" id="KW-0408">Iron</keyword>